<dbReference type="GO" id="GO:0003677">
    <property type="term" value="F:DNA binding"/>
    <property type="evidence" value="ECO:0007669"/>
    <property type="project" value="UniProtKB-KW"/>
</dbReference>
<feature type="domain" description="Type I restriction modification DNA specificity" evidence="4">
    <location>
        <begin position="13"/>
        <end position="179"/>
    </location>
</feature>
<organism evidence="5 6">
    <name type="scientific">Candidatus Desulfovibrio kirbyi</name>
    <dbReference type="NCBI Taxonomy" id="2696086"/>
    <lineage>
        <taxon>Bacteria</taxon>
        <taxon>Pseudomonadati</taxon>
        <taxon>Thermodesulfobacteriota</taxon>
        <taxon>Desulfovibrionia</taxon>
        <taxon>Desulfovibrionales</taxon>
        <taxon>Desulfovibrionaceae</taxon>
        <taxon>Desulfovibrio</taxon>
    </lineage>
</organism>
<evidence type="ECO:0000256" key="3">
    <source>
        <dbReference type="ARBA" id="ARBA00023125"/>
    </source>
</evidence>
<keyword evidence="2" id="KW-0680">Restriction system</keyword>
<sequence length="414" mass="46729">MKDSGVEWIGEIPQEWERTKIKHIYRVIIGNGFPDTLQGNEFGELPFLKVSDINGDVRNIAKGNNYVSHLIARENRWNIIPPGSILMAKIGAALAKNHRKINTVDCIIDNNMQAAVKKDNTVHNAFGFHLWTLIDMTLYDNGGTVPSINNFRLLNQEIYIPSRDDQIRIADFLDAKCSKIESIIELQRISIEKLKSYKQTVISEAVTKGLNSDVPMKDSGVEWIGKIPVHWNIKRLKYCFKNLDSFRKPVNASQRTQVGDMLYDYYGASGAIDKIDDYIFDETSLLIAEDGANLLLRNLPLIYIATGKYWVNNHAHILKPLIENCLYFMANQMEIIDYTNYITGSAQPKLSQSNINNVPLVAPPLSEQKSIADFLDAKCAAIDNAIGKKESLIDKLTAYKKSLIYESVTGKIEV</sequence>
<accession>A0A6L2R743</accession>
<dbReference type="Pfam" id="PF01420">
    <property type="entry name" value="Methylase_S"/>
    <property type="match status" value="2"/>
</dbReference>
<feature type="domain" description="Type I restriction modification DNA specificity" evidence="4">
    <location>
        <begin position="229"/>
        <end position="381"/>
    </location>
</feature>
<dbReference type="EMBL" id="BLLL01000014">
    <property type="protein sequence ID" value="GFH63381.1"/>
    <property type="molecule type" value="Genomic_DNA"/>
</dbReference>
<keyword evidence="3" id="KW-0238">DNA-binding</keyword>
<evidence type="ECO:0000256" key="2">
    <source>
        <dbReference type="ARBA" id="ARBA00022747"/>
    </source>
</evidence>
<evidence type="ECO:0000313" key="5">
    <source>
        <dbReference type="EMBL" id="GFH63381.1"/>
    </source>
</evidence>
<dbReference type="Gene3D" id="1.10.287.1120">
    <property type="entry name" value="Bipartite methylase S protein"/>
    <property type="match status" value="1"/>
</dbReference>
<evidence type="ECO:0000256" key="1">
    <source>
        <dbReference type="ARBA" id="ARBA00010923"/>
    </source>
</evidence>
<dbReference type="Proteomes" id="UP000505077">
    <property type="component" value="Unassembled WGS sequence"/>
</dbReference>
<dbReference type="PANTHER" id="PTHR43140">
    <property type="entry name" value="TYPE-1 RESTRICTION ENZYME ECOKI SPECIFICITY PROTEIN"/>
    <property type="match status" value="1"/>
</dbReference>
<evidence type="ECO:0000313" key="6">
    <source>
        <dbReference type="Proteomes" id="UP000505077"/>
    </source>
</evidence>
<dbReference type="GO" id="GO:0009307">
    <property type="term" value="P:DNA restriction-modification system"/>
    <property type="evidence" value="ECO:0007669"/>
    <property type="project" value="UniProtKB-KW"/>
</dbReference>
<dbReference type="Gene3D" id="3.90.220.20">
    <property type="entry name" value="DNA methylase specificity domains"/>
    <property type="match status" value="2"/>
</dbReference>
<dbReference type="InterPro" id="IPR044946">
    <property type="entry name" value="Restrct_endonuc_typeI_TRD_sf"/>
</dbReference>
<name>A0A6L2R743_9BACT</name>
<gene>
    <name evidence="5" type="ORF">ZNDK_1152</name>
</gene>
<reference evidence="5 6" key="1">
    <citation type="journal article" date="2020" name="ISME J.">
        <title>Parallel Reductive Genome Evolution in Desulfovibrio Ectosymbionts Independently Acquired by Trichonympha Protists in the Termite Gut.</title>
        <authorList>
            <person name="Takeuchi M."/>
            <person name="Kuwahara H."/>
            <person name="Murakami T."/>
            <person name="Takahashi K."/>
            <person name="Kajitani R."/>
            <person name="Toyoda A."/>
            <person name="Itoh T."/>
            <person name="Ohkuma M."/>
            <person name="Hongoh Y."/>
        </authorList>
    </citation>
    <scope>NUCLEOTIDE SEQUENCE [LARGE SCALE GENOMIC DNA]</scope>
    <source>
        <strain evidence="5">ZnDsv-02</strain>
    </source>
</reference>
<dbReference type="CDD" id="cd17262">
    <property type="entry name" value="RMtype1_S_Aco12261I-TRD2-CR2"/>
    <property type="match status" value="1"/>
</dbReference>
<dbReference type="InterPro" id="IPR000055">
    <property type="entry name" value="Restrct_endonuc_typeI_TRD"/>
</dbReference>
<proteinExistence type="inferred from homology"/>
<comment type="similarity">
    <text evidence="1">Belongs to the type-I restriction system S methylase family.</text>
</comment>
<dbReference type="InterPro" id="IPR051212">
    <property type="entry name" value="Type-I_RE_S_subunit"/>
</dbReference>
<dbReference type="PANTHER" id="PTHR43140:SF1">
    <property type="entry name" value="TYPE I RESTRICTION ENZYME ECOKI SPECIFICITY SUBUNIT"/>
    <property type="match status" value="1"/>
</dbReference>
<comment type="caution">
    <text evidence="5">The sequence shown here is derived from an EMBL/GenBank/DDBJ whole genome shotgun (WGS) entry which is preliminary data.</text>
</comment>
<evidence type="ECO:0000259" key="4">
    <source>
        <dbReference type="Pfam" id="PF01420"/>
    </source>
</evidence>
<protein>
    <submittedName>
        <fullName evidence="5">Type I restriction-modification system subunit S</fullName>
    </submittedName>
</protein>
<dbReference type="AlphaFoldDB" id="A0A6L2R743"/>
<dbReference type="SUPFAM" id="SSF116734">
    <property type="entry name" value="DNA methylase specificity domain"/>
    <property type="match status" value="2"/>
</dbReference>